<comment type="caution">
    <text evidence="3">The sequence shown here is derived from an EMBL/GenBank/DDBJ whole genome shotgun (WGS) entry which is preliminary data.</text>
</comment>
<dbReference type="Gene3D" id="3.40.50.720">
    <property type="entry name" value="NAD(P)-binding Rossmann-like Domain"/>
    <property type="match status" value="1"/>
</dbReference>
<feature type="domain" description="NAD-dependent epimerase/dehydratase" evidence="2">
    <location>
        <begin position="3"/>
        <end position="241"/>
    </location>
</feature>
<dbReference type="Pfam" id="PF01370">
    <property type="entry name" value="Epimerase"/>
    <property type="match status" value="1"/>
</dbReference>
<evidence type="ECO:0000313" key="3">
    <source>
        <dbReference type="EMBL" id="MFC4854700.1"/>
    </source>
</evidence>
<dbReference type="EMBL" id="JBHSIS010000006">
    <property type="protein sequence ID" value="MFC4854700.1"/>
    <property type="molecule type" value="Genomic_DNA"/>
</dbReference>
<evidence type="ECO:0000313" key="4">
    <source>
        <dbReference type="Proteomes" id="UP001595859"/>
    </source>
</evidence>
<proteinExistence type="inferred from homology"/>
<dbReference type="RefSeq" id="WP_378056628.1">
    <property type="nucleotide sequence ID" value="NZ_JBHSIS010000006.1"/>
</dbReference>
<name>A0ABV9RZA5_9PSEU</name>
<dbReference type="SUPFAM" id="SSF51735">
    <property type="entry name" value="NAD(P)-binding Rossmann-fold domains"/>
    <property type="match status" value="1"/>
</dbReference>
<dbReference type="Gene3D" id="3.90.25.10">
    <property type="entry name" value="UDP-galactose 4-epimerase, domain 1"/>
    <property type="match status" value="1"/>
</dbReference>
<comment type="similarity">
    <text evidence="1">Belongs to the NAD(P)-dependent epimerase/dehydratase family.</text>
</comment>
<dbReference type="PROSITE" id="PS00061">
    <property type="entry name" value="ADH_SHORT"/>
    <property type="match status" value="1"/>
</dbReference>
<evidence type="ECO:0000259" key="2">
    <source>
        <dbReference type="Pfam" id="PF01370"/>
    </source>
</evidence>
<accession>A0ABV9RZA5</accession>
<reference evidence="4" key="1">
    <citation type="journal article" date="2019" name="Int. J. Syst. Evol. Microbiol.">
        <title>The Global Catalogue of Microorganisms (GCM) 10K type strain sequencing project: providing services to taxonomists for standard genome sequencing and annotation.</title>
        <authorList>
            <consortium name="The Broad Institute Genomics Platform"/>
            <consortium name="The Broad Institute Genome Sequencing Center for Infectious Disease"/>
            <person name="Wu L."/>
            <person name="Ma J."/>
        </authorList>
    </citation>
    <scope>NUCLEOTIDE SEQUENCE [LARGE SCALE GENOMIC DNA]</scope>
    <source>
        <strain evidence="4">ZS-22-S1</strain>
    </source>
</reference>
<dbReference type="InterPro" id="IPR001509">
    <property type="entry name" value="Epimerase_deHydtase"/>
</dbReference>
<keyword evidence="4" id="KW-1185">Reference proteome</keyword>
<dbReference type="PANTHER" id="PTHR43000">
    <property type="entry name" value="DTDP-D-GLUCOSE 4,6-DEHYDRATASE-RELATED"/>
    <property type="match status" value="1"/>
</dbReference>
<organism evidence="3 4">
    <name type="scientific">Actinophytocola glycyrrhizae</name>
    <dbReference type="NCBI Taxonomy" id="2044873"/>
    <lineage>
        <taxon>Bacteria</taxon>
        <taxon>Bacillati</taxon>
        <taxon>Actinomycetota</taxon>
        <taxon>Actinomycetes</taxon>
        <taxon>Pseudonocardiales</taxon>
        <taxon>Pseudonocardiaceae</taxon>
    </lineage>
</organism>
<dbReference type="InterPro" id="IPR020904">
    <property type="entry name" value="Sc_DH/Rdtase_CS"/>
</dbReference>
<protein>
    <submittedName>
        <fullName evidence="3">NAD-dependent epimerase/dehydratase family protein</fullName>
    </submittedName>
</protein>
<dbReference type="InterPro" id="IPR036291">
    <property type="entry name" value="NAD(P)-bd_dom_sf"/>
</dbReference>
<gene>
    <name evidence="3" type="ORF">ACFPCV_14425</name>
</gene>
<evidence type="ECO:0000256" key="1">
    <source>
        <dbReference type="ARBA" id="ARBA00007637"/>
    </source>
</evidence>
<dbReference type="Proteomes" id="UP001595859">
    <property type="component" value="Unassembled WGS sequence"/>
</dbReference>
<sequence>MRALVTGGAGFIGSTLVDRLIRDGHEVTVVDDLSRGSRENLAEARDSGRLELREVGINDPALTEVVAEAAPEVVFHLAAQIDVRSSVADPFDDATRNVLGTIAVAEAARGAGVRKVVFASSGGSIYGTPADLPVAETAPLHPKAPYAASKISAEMYLNTYRELYGLDCTHLAPANVYGPRQNPHGEAGVVAIFANALLTGRRTTLFGDGGNTRDYVFVDDVVAAFVAASGDVGGGRRYNIGTGVQTSDRELHTLVAHAANAPDEAVFEPARLGDLRASALDATAAATDLGWRPGVDLAEGIRRTVDYFRKQL</sequence>